<evidence type="ECO:0000313" key="2">
    <source>
        <dbReference type="Proteomes" id="UP001164746"/>
    </source>
</evidence>
<accession>A0ABY7FF26</accession>
<organism evidence="1 2">
    <name type="scientific">Mya arenaria</name>
    <name type="common">Soft-shell clam</name>
    <dbReference type="NCBI Taxonomy" id="6604"/>
    <lineage>
        <taxon>Eukaryota</taxon>
        <taxon>Metazoa</taxon>
        <taxon>Spiralia</taxon>
        <taxon>Lophotrochozoa</taxon>
        <taxon>Mollusca</taxon>
        <taxon>Bivalvia</taxon>
        <taxon>Autobranchia</taxon>
        <taxon>Heteroconchia</taxon>
        <taxon>Euheterodonta</taxon>
        <taxon>Imparidentia</taxon>
        <taxon>Neoheterodontei</taxon>
        <taxon>Myida</taxon>
        <taxon>Myoidea</taxon>
        <taxon>Myidae</taxon>
        <taxon>Mya</taxon>
    </lineage>
</organism>
<keyword evidence="2" id="KW-1185">Reference proteome</keyword>
<feature type="non-terminal residue" evidence="1">
    <location>
        <position position="1"/>
    </location>
</feature>
<dbReference type="EMBL" id="CP111023">
    <property type="protein sequence ID" value="WAR20795.1"/>
    <property type="molecule type" value="Genomic_DNA"/>
</dbReference>
<reference evidence="1" key="1">
    <citation type="submission" date="2022-11" db="EMBL/GenBank/DDBJ databases">
        <title>Centuries of genome instability and evolution in soft-shell clam transmissible cancer (bioRxiv).</title>
        <authorList>
            <person name="Hart S.F.M."/>
            <person name="Yonemitsu M.A."/>
            <person name="Giersch R.M."/>
            <person name="Beal B.F."/>
            <person name="Arriagada G."/>
            <person name="Davis B.W."/>
            <person name="Ostrander E.A."/>
            <person name="Goff S.P."/>
            <person name="Metzger M.J."/>
        </authorList>
    </citation>
    <scope>NUCLEOTIDE SEQUENCE</scope>
    <source>
        <strain evidence="1">MELC-2E11</strain>
        <tissue evidence="1">Siphon/mantle</tissue>
    </source>
</reference>
<dbReference type="Proteomes" id="UP001164746">
    <property type="component" value="Chromosome 12"/>
</dbReference>
<name>A0ABY7FF26_MYAAR</name>
<evidence type="ECO:0000313" key="1">
    <source>
        <dbReference type="EMBL" id="WAR20795.1"/>
    </source>
</evidence>
<gene>
    <name evidence="1" type="ORF">MAR_014769</name>
</gene>
<sequence>MDMEGIVVKNPDRIVTFVKKGGLSILVIGERQEGEKLAKTIKQIILKRKQDYEKGTKPVSESIPLKWFERILFRDKRVSKLLGTTDVEITHGVHKDVQKALVKLSEAKHRIRKNNIQGLSEQCLELLGSVEMQEIIRQRLSQKDILAVCSRDSREIFTFELTSGDADHAVKVVKRCVTEFSLDLTDEQIQ</sequence>
<protein>
    <submittedName>
        <fullName evidence="1">Uncharacterized protein</fullName>
    </submittedName>
</protein>
<proteinExistence type="predicted"/>